<dbReference type="PANTHER" id="PTHR24960:SF84">
    <property type="entry name" value="HYDROGENASE SUBUNIT"/>
    <property type="match status" value="1"/>
</dbReference>
<dbReference type="SUPFAM" id="SSF54862">
    <property type="entry name" value="4Fe-4S ferredoxins"/>
    <property type="match status" value="1"/>
</dbReference>
<dbReference type="Pfam" id="PF04879">
    <property type="entry name" value="Molybdop_Fe4S4"/>
    <property type="match status" value="1"/>
</dbReference>
<dbReference type="PROSITE" id="PS00198">
    <property type="entry name" value="4FE4S_FER_1"/>
    <property type="match status" value="1"/>
</dbReference>
<dbReference type="InterPro" id="IPR017900">
    <property type="entry name" value="4Fe4S_Fe_S_CS"/>
</dbReference>
<dbReference type="EMBL" id="JADBEG010000001">
    <property type="protein sequence ID" value="MBE1494698.1"/>
    <property type="molecule type" value="Genomic_DNA"/>
</dbReference>
<dbReference type="PROSITE" id="PS51085">
    <property type="entry name" value="2FE2S_FER_2"/>
    <property type="match status" value="1"/>
</dbReference>
<dbReference type="InterPro" id="IPR006963">
    <property type="entry name" value="Mopterin_OxRdtase_4Fe-4S_dom"/>
</dbReference>
<evidence type="ECO:0000259" key="7">
    <source>
        <dbReference type="PROSITE" id="PS51669"/>
    </source>
</evidence>
<dbReference type="PANTHER" id="PTHR24960">
    <property type="entry name" value="PHOTOSYSTEM I IRON-SULFUR CENTER-RELATED"/>
    <property type="match status" value="1"/>
</dbReference>
<evidence type="ECO:0000256" key="1">
    <source>
        <dbReference type="ARBA" id="ARBA00022485"/>
    </source>
</evidence>
<dbReference type="SMART" id="SM00926">
    <property type="entry name" value="Molybdop_Fe4S4"/>
    <property type="match status" value="1"/>
</dbReference>
<dbReference type="SUPFAM" id="SSF53706">
    <property type="entry name" value="Formate dehydrogenase/DMSO reductase, domains 1-3"/>
    <property type="match status" value="1"/>
</dbReference>
<feature type="domain" description="4Fe-4S ferredoxin-type" evidence="6">
    <location>
        <begin position="188"/>
        <end position="216"/>
    </location>
</feature>
<evidence type="ECO:0000259" key="5">
    <source>
        <dbReference type="PROSITE" id="PS51085"/>
    </source>
</evidence>
<dbReference type="InterPro" id="IPR050157">
    <property type="entry name" value="PSI_iron-sulfur_center"/>
</dbReference>
<gene>
    <name evidence="8" type="ORF">H4696_001798</name>
</gene>
<dbReference type="InterPro" id="IPR001041">
    <property type="entry name" value="2Fe-2S_ferredoxin-type"/>
</dbReference>
<dbReference type="PROSITE" id="PS51379">
    <property type="entry name" value="4FE4S_FER_2"/>
    <property type="match status" value="1"/>
</dbReference>
<dbReference type="InterPro" id="IPR036010">
    <property type="entry name" value="2Fe-2S_ferredoxin-like_sf"/>
</dbReference>
<dbReference type="InterPro" id="IPR054351">
    <property type="entry name" value="NADH_UbQ_OxRdtase_ferredoxin"/>
</dbReference>
<dbReference type="Gene3D" id="3.30.70.20">
    <property type="match status" value="1"/>
</dbReference>
<keyword evidence="2" id="KW-0479">Metal-binding</keyword>
<sequence length="285" mass="31090">MTIVDIGIPKRLVEFTVDGETVRVPEGSTILDACTEAGKEIPTLCYGDTLEPANACRVCMVEVEGSRTLVPSCSRKAEPGMVVRTDSERTRTSRKVVLELLASATDLSTTPGVAEWLAETGADPDRFGPDAATVAQPAIVDNELYVRDYGKCILCYKCVDACGEQWQNSFAITVAGRGFDARISTEFSNPLPDSACVYCGNCVEVCPTGALSFKREYDKREDGTWDETRQKQTTTVCTFCGVGCNLTLHVQDNEIVKVTSPHDSSVTHGNLCIKGRFGWQHVQNR</sequence>
<dbReference type="RefSeq" id="WP_086862804.1">
    <property type="nucleotide sequence ID" value="NZ_JADBEG010000001.1"/>
</dbReference>
<dbReference type="Gene3D" id="2.20.25.90">
    <property type="entry name" value="ADC-like domains"/>
    <property type="match status" value="1"/>
</dbReference>
<dbReference type="PROSITE" id="PS00551">
    <property type="entry name" value="MOLYBDOPTERIN_PROK_1"/>
    <property type="match status" value="1"/>
</dbReference>
<comment type="caution">
    <text evidence="8">The sequence shown here is derived from an EMBL/GenBank/DDBJ whole genome shotgun (WGS) entry which is preliminary data.</text>
</comment>
<dbReference type="InterPro" id="IPR017896">
    <property type="entry name" value="4Fe4S_Fe-S-bd"/>
</dbReference>
<dbReference type="PROSITE" id="PS51669">
    <property type="entry name" value="4FE4S_MOW_BIS_MGD"/>
    <property type="match status" value="1"/>
</dbReference>
<keyword evidence="9" id="KW-1185">Reference proteome</keyword>
<organism evidence="8 9">
    <name type="scientific">Amycolatopsis lexingtonensis</name>
    <dbReference type="NCBI Taxonomy" id="218822"/>
    <lineage>
        <taxon>Bacteria</taxon>
        <taxon>Bacillati</taxon>
        <taxon>Actinomycetota</taxon>
        <taxon>Actinomycetes</taxon>
        <taxon>Pseudonocardiales</taxon>
        <taxon>Pseudonocardiaceae</taxon>
        <taxon>Amycolatopsis</taxon>
    </lineage>
</organism>
<accession>A0ABR9HUU1</accession>
<evidence type="ECO:0000259" key="6">
    <source>
        <dbReference type="PROSITE" id="PS51379"/>
    </source>
</evidence>
<evidence type="ECO:0000313" key="8">
    <source>
        <dbReference type="EMBL" id="MBE1494698.1"/>
    </source>
</evidence>
<feature type="domain" description="4Fe-4S Mo/W bis-MGD-type" evidence="7">
    <location>
        <begin position="230"/>
        <end position="285"/>
    </location>
</feature>
<evidence type="ECO:0000256" key="4">
    <source>
        <dbReference type="ARBA" id="ARBA00023014"/>
    </source>
</evidence>
<dbReference type="CDD" id="cd00207">
    <property type="entry name" value="fer2"/>
    <property type="match status" value="1"/>
</dbReference>
<dbReference type="Pfam" id="PF13510">
    <property type="entry name" value="Fer2_4"/>
    <property type="match status" value="1"/>
</dbReference>
<dbReference type="Gene3D" id="3.10.20.740">
    <property type="match status" value="1"/>
</dbReference>
<evidence type="ECO:0000313" key="9">
    <source>
        <dbReference type="Proteomes" id="UP000631670"/>
    </source>
</evidence>
<feature type="domain" description="2Fe-2S ferredoxin-type" evidence="5">
    <location>
        <begin position="11"/>
        <end position="89"/>
    </location>
</feature>
<dbReference type="SUPFAM" id="SSF54292">
    <property type="entry name" value="2Fe-2S ferredoxin-like"/>
    <property type="match status" value="1"/>
</dbReference>
<evidence type="ECO:0000256" key="3">
    <source>
        <dbReference type="ARBA" id="ARBA00023004"/>
    </source>
</evidence>
<protein>
    <submittedName>
        <fullName evidence="8">Molibdopterin-dependent oxidoreductase YjgC</fullName>
    </submittedName>
</protein>
<proteinExistence type="predicted"/>
<dbReference type="InterPro" id="IPR027467">
    <property type="entry name" value="MopterinOxRdtase_cofactor_BS"/>
</dbReference>
<keyword evidence="3" id="KW-0408">Iron</keyword>
<dbReference type="Proteomes" id="UP000631670">
    <property type="component" value="Unassembled WGS sequence"/>
</dbReference>
<keyword evidence="4" id="KW-0411">Iron-sulfur</keyword>
<name>A0ABR9HUU1_9PSEU</name>
<evidence type="ECO:0000256" key="2">
    <source>
        <dbReference type="ARBA" id="ARBA00022723"/>
    </source>
</evidence>
<keyword evidence="1" id="KW-0004">4Fe-4S</keyword>
<reference evidence="8 9" key="1">
    <citation type="submission" date="2020-10" db="EMBL/GenBank/DDBJ databases">
        <title>Sequencing the genomes of 1000 actinobacteria strains.</title>
        <authorList>
            <person name="Klenk H.-P."/>
        </authorList>
    </citation>
    <scope>NUCLEOTIDE SEQUENCE [LARGE SCALE GENOMIC DNA]</scope>
    <source>
        <strain evidence="8 9">DSM 44653</strain>
    </source>
</reference>
<dbReference type="Pfam" id="PF22117">
    <property type="entry name" value="Fer4_Nqo3"/>
    <property type="match status" value="1"/>
</dbReference>